<evidence type="ECO:0000313" key="8">
    <source>
        <dbReference type="EMBL" id="PIR70419.1"/>
    </source>
</evidence>
<dbReference type="GO" id="GO:0005840">
    <property type="term" value="C:ribosome"/>
    <property type="evidence" value="ECO:0007669"/>
    <property type="project" value="UniProtKB-KW"/>
</dbReference>
<comment type="caution">
    <text evidence="8">The sequence shown here is derived from an EMBL/GenBank/DDBJ whole genome shotgun (WGS) entry which is preliminary data.</text>
</comment>
<dbReference type="EMBL" id="PFCN01000018">
    <property type="protein sequence ID" value="PIR70419.1"/>
    <property type="molecule type" value="Genomic_DNA"/>
</dbReference>
<dbReference type="GO" id="GO:0005737">
    <property type="term" value="C:cytoplasm"/>
    <property type="evidence" value="ECO:0007669"/>
    <property type="project" value="UniProtKB-ARBA"/>
</dbReference>
<evidence type="ECO:0000256" key="4">
    <source>
        <dbReference type="ARBA" id="ARBA00022980"/>
    </source>
</evidence>
<dbReference type="InterPro" id="IPR018258">
    <property type="entry name" value="Ribosomal_bL21_CS"/>
</dbReference>
<dbReference type="InterPro" id="IPR036164">
    <property type="entry name" value="bL21-like_sf"/>
</dbReference>
<comment type="function">
    <text evidence="6 7">This protein binds to 23S rRNA in the presence of protein L20.</text>
</comment>
<evidence type="ECO:0000256" key="2">
    <source>
        <dbReference type="ARBA" id="ARBA00022730"/>
    </source>
</evidence>
<dbReference type="GO" id="GO:1990904">
    <property type="term" value="C:ribonucleoprotein complex"/>
    <property type="evidence" value="ECO:0007669"/>
    <property type="project" value="UniProtKB-KW"/>
</dbReference>
<dbReference type="PANTHER" id="PTHR21349:SF0">
    <property type="entry name" value="LARGE RIBOSOMAL SUBUNIT PROTEIN BL21M"/>
    <property type="match status" value="1"/>
</dbReference>
<proteinExistence type="inferred from homology"/>
<protein>
    <recommendedName>
        <fullName evidence="6">Large ribosomal subunit protein bL21</fullName>
    </recommendedName>
</protein>
<dbReference type="GO" id="GO:0019843">
    <property type="term" value="F:rRNA binding"/>
    <property type="evidence" value="ECO:0007669"/>
    <property type="project" value="UniProtKB-UniRule"/>
</dbReference>
<keyword evidence="4 6" id="KW-0689">Ribosomal protein</keyword>
<keyword evidence="2 6" id="KW-0699">rRNA-binding</keyword>
<dbReference type="PROSITE" id="PS01169">
    <property type="entry name" value="RIBOSOMAL_L21"/>
    <property type="match status" value="1"/>
</dbReference>
<dbReference type="GO" id="GO:0003735">
    <property type="term" value="F:structural constituent of ribosome"/>
    <property type="evidence" value="ECO:0007669"/>
    <property type="project" value="InterPro"/>
</dbReference>
<accession>A0A2H0TFT4</accession>
<dbReference type="Pfam" id="PF00829">
    <property type="entry name" value="Ribosomal_L21p"/>
    <property type="match status" value="1"/>
</dbReference>
<dbReference type="AlphaFoldDB" id="A0A2H0TFT4"/>
<dbReference type="InterPro" id="IPR028909">
    <property type="entry name" value="bL21-like"/>
</dbReference>
<gene>
    <name evidence="6 8" type="primary">rplU</name>
    <name evidence="8" type="ORF">COU46_01605</name>
</gene>
<reference evidence="9" key="1">
    <citation type="submission" date="2017-09" db="EMBL/GenBank/DDBJ databases">
        <title>Depth-based differentiation of microbial function through sediment-hosted aquifers and enrichment of novel symbionts in the deep terrestrial subsurface.</title>
        <authorList>
            <person name="Probst A.J."/>
            <person name="Ladd B."/>
            <person name="Jarett J.K."/>
            <person name="Geller-Mcgrath D.E."/>
            <person name="Sieber C.M.K."/>
            <person name="Emerson J.B."/>
            <person name="Anantharaman K."/>
            <person name="Thomas B.C."/>
            <person name="Malmstrom R."/>
            <person name="Stieglmeier M."/>
            <person name="Klingl A."/>
            <person name="Woyke T."/>
            <person name="Ryan C.M."/>
            <person name="Banfield J.F."/>
        </authorList>
    </citation>
    <scope>NUCLEOTIDE SEQUENCE [LARGE SCALE GENOMIC DNA]</scope>
</reference>
<comment type="subunit">
    <text evidence="6">Part of the 50S ribosomal subunit. Contacts protein L20.</text>
</comment>
<dbReference type="InterPro" id="IPR001787">
    <property type="entry name" value="Ribosomal_bL21"/>
</dbReference>
<comment type="similarity">
    <text evidence="1 6 7">Belongs to the bacterial ribosomal protein bL21 family.</text>
</comment>
<dbReference type="GO" id="GO:0006412">
    <property type="term" value="P:translation"/>
    <property type="evidence" value="ECO:0007669"/>
    <property type="project" value="UniProtKB-UniRule"/>
</dbReference>
<keyword evidence="5 6" id="KW-0687">Ribonucleoprotein</keyword>
<dbReference type="SUPFAM" id="SSF141091">
    <property type="entry name" value="L21p-like"/>
    <property type="match status" value="1"/>
</dbReference>
<dbReference type="HAMAP" id="MF_01363">
    <property type="entry name" value="Ribosomal_bL21"/>
    <property type="match status" value="1"/>
</dbReference>
<keyword evidence="3 6" id="KW-0694">RNA-binding</keyword>
<dbReference type="PANTHER" id="PTHR21349">
    <property type="entry name" value="50S RIBOSOMAL PROTEIN L21"/>
    <property type="match status" value="1"/>
</dbReference>
<organism evidence="8 9">
    <name type="scientific">Candidatus Niyogibacteria bacterium CG10_big_fil_rev_8_21_14_0_10_42_19</name>
    <dbReference type="NCBI Taxonomy" id="1974725"/>
    <lineage>
        <taxon>Bacteria</taxon>
        <taxon>Candidatus Niyogiibacteriota</taxon>
    </lineage>
</organism>
<dbReference type="NCBIfam" id="TIGR00061">
    <property type="entry name" value="L21"/>
    <property type="match status" value="1"/>
</dbReference>
<evidence type="ECO:0000256" key="1">
    <source>
        <dbReference type="ARBA" id="ARBA00008563"/>
    </source>
</evidence>
<evidence type="ECO:0000313" key="9">
    <source>
        <dbReference type="Proteomes" id="UP000229383"/>
    </source>
</evidence>
<evidence type="ECO:0000256" key="5">
    <source>
        <dbReference type="ARBA" id="ARBA00023274"/>
    </source>
</evidence>
<sequence>MNFAVLETGGKQYIVEPGKSIKIEKIIKPKKGDTVEFADILLIKDDSTLKIGTPYVKGAKVTGEIKREGRSKKITVLRYHSKTRYHKKKGHRQIFTEVVIKDIKVAK</sequence>
<evidence type="ECO:0000256" key="7">
    <source>
        <dbReference type="RuleBase" id="RU000562"/>
    </source>
</evidence>
<evidence type="ECO:0000256" key="6">
    <source>
        <dbReference type="HAMAP-Rule" id="MF_01363"/>
    </source>
</evidence>
<dbReference type="Proteomes" id="UP000229383">
    <property type="component" value="Unassembled WGS sequence"/>
</dbReference>
<name>A0A2H0TFT4_9BACT</name>
<evidence type="ECO:0000256" key="3">
    <source>
        <dbReference type="ARBA" id="ARBA00022884"/>
    </source>
</evidence>